<evidence type="ECO:0000313" key="3">
    <source>
        <dbReference type="Proteomes" id="UP000751190"/>
    </source>
</evidence>
<proteinExistence type="predicted"/>
<feature type="compositionally biased region" description="Basic and acidic residues" evidence="1">
    <location>
        <begin position="250"/>
        <end position="272"/>
    </location>
</feature>
<dbReference type="OMA" id="WRRWREM"/>
<protein>
    <submittedName>
        <fullName evidence="2">Uncharacterized protein</fullName>
    </submittedName>
</protein>
<reference evidence="2" key="1">
    <citation type="submission" date="2021-05" db="EMBL/GenBank/DDBJ databases">
        <title>The genome of the haptophyte Pavlova lutheri (Diacronema luteri, Pavlovales) - a model for lipid biosynthesis in eukaryotic algae.</title>
        <authorList>
            <person name="Hulatt C.J."/>
            <person name="Posewitz M.C."/>
        </authorList>
    </citation>
    <scope>NUCLEOTIDE SEQUENCE</scope>
    <source>
        <strain evidence="2">NIVA-4/92</strain>
    </source>
</reference>
<dbReference type="Proteomes" id="UP000751190">
    <property type="component" value="Unassembled WGS sequence"/>
</dbReference>
<dbReference type="EMBL" id="JAGTXO010000014">
    <property type="protein sequence ID" value="KAG8464028.1"/>
    <property type="molecule type" value="Genomic_DNA"/>
</dbReference>
<feature type="compositionally biased region" description="Low complexity" evidence="1">
    <location>
        <begin position="237"/>
        <end position="249"/>
    </location>
</feature>
<accession>A0A8J5XCD9</accession>
<keyword evidence="3" id="KW-1185">Reference proteome</keyword>
<feature type="region of interest" description="Disordered" evidence="1">
    <location>
        <begin position="1"/>
        <end position="108"/>
    </location>
</feature>
<feature type="compositionally biased region" description="Basic and acidic residues" evidence="1">
    <location>
        <begin position="40"/>
        <end position="53"/>
    </location>
</feature>
<feature type="region of interest" description="Disordered" evidence="1">
    <location>
        <begin position="225"/>
        <end position="293"/>
    </location>
</feature>
<feature type="region of interest" description="Disordered" evidence="1">
    <location>
        <begin position="308"/>
        <end position="369"/>
    </location>
</feature>
<evidence type="ECO:0000256" key="1">
    <source>
        <dbReference type="SAM" id="MobiDB-lite"/>
    </source>
</evidence>
<organism evidence="2 3">
    <name type="scientific">Diacronema lutheri</name>
    <name type="common">Unicellular marine alga</name>
    <name type="synonym">Monochrysis lutheri</name>
    <dbReference type="NCBI Taxonomy" id="2081491"/>
    <lineage>
        <taxon>Eukaryota</taxon>
        <taxon>Haptista</taxon>
        <taxon>Haptophyta</taxon>
        <taxon>Pavlovophyceae</taxon>
        <taxon>Pavlovales</taxon>
        <taxon>Pavlovaceae</taxon>
        <taxon>Diacronema</taxon>
    </lineage>
</organism>
<gene>
    <name evidence="2" type="ORF">KFE25_000196</name>
</gene>
<comment type="caution">
    <text evidence="2">The sequence shown here is derived from an EMBL/GenBank/DDBJ whole genome shotgun (WGS) entry which is preliminary data.</text>
</comment>
<name>A0A8J5XCD9_DIALT</name>
<sequence length="463" mass="47392">MDQPRTLPFSHPGSLKPSPRALGAASRAPLRTALPGASLSDERAAHASTRTDCEAAPLDAEDDANGNVPPSGSSPRARAGSHSMPKRRLPSLASGSTAPVEEAAERDSAAAAAAAHGVAATGGARRASASIAWVLGFAPRRRSRQSSLLPEGVEQLSTKPTAVPALYNLRSNVAAAQTAQLAPAVAALSAKSPAQGLARESSTLETVASGVHGNAPAAATADGLAQLSPPAAPPAAPLAAPLGAPTAAAAKHEPDPTAREPADDARERERGRCATWRSASDGSEEGSERSHDELVVCTLPRRLPSVATKQVVGGTAPPLPTKLARQASLPPPPAEQLSARANTTPSLGRERASVAAKTPPGLVLTQQPPAGARASCATLTAKPRSAQPPSATAHVHALYEHFSTTDSPAAPVIGPGGLIQSPALSGLRLVDLVEWKKEGFVDDDEFGVIKRQLIRAISWFGWR</sequence>
<dbReference type="AlphaFoldDB" id="A0A8J5XCD9"/>
<evidence type="ECO:0000313" key="2">
    <source>
        <dbReference type="EMBL" id="KAG8464028.1"/>
    </source>
</evidence>